<feature type="region of interest" description="Disordered" evidence="6">
    <location>
        <begin position="54"/>
        <end position="89"/>
    </location>
</feature>
<evidence type="ECO:0000256" key="4">
    <source>
        <dbReference type="ARBA" id="ARBA00022989"/>
    </source>
</evidence>
<dbReference type="AlphaFoldDB" id="A0AAN7KSA7"/>
<dbReference type="GO" id="GO:0009734">
    <property type="term" value="P:auxin-activated signaling pathway"/>
    <property type="evidence" value="ECO:0007669"/>
    <property type="project" value="InterPro"/>
</dbReference>
<evidence type="ECO:0000256" key="1">
    <source>
        <dbReference type="ARBA" id="ARBA00004141"/>
    </source>
</evidence>
<dbReference type="GO" id="GO:0016020">
    <property type="term" value="C:membrane"/>
    <property type="evidence" value="ECO:0007669"/>
    <property type="project" value="UniProtKB-SubCell"/>
</dbReference>
<comment type="similarity">
    <text evidence="2">Belongs to the tetraspanin (TM4SF) family.</text>
</comment>
<gene>
    <name evidence="8" type="ORF">SAY86_013885</name>
</gene>
<evidence type="ECO:0000256" key="5">
    <source>
        <dbReference type="ARBA" id="ARBA00023136"/>
    </source>
</evidence>
<evidence type="ECO:0000256" key="7">
    <source>
        <dbReference type="SAM" id="Phobius"/>
    </source>
</evidence>
<proteinExistence type="inferred from homology"/>
<evidence type="ECO:0000313" key="8">
    <source>
        <dbReference type="EMBL" id="KAK4772110.1"/>
    </source>
</evidence>
<keyword evidence="5 7" id="KW-0472">Membrane</keyword>
<sequence length="372" mass="41489">MVQQTNGRGHRPFVGGYEGLGRLIPPQARPLSPSTSNDYLSLLATRPAIDGKVTGNYPTDPTMLTHRLKQSKPDHRSSRSGLGRREGKRMRASNHLIGLLNFMTFLLSIPILGGGIWLSTRASSTDCLRFLQWPLIIIGTTVMVLSLAGFAGACYGNTVLMWLYLFCMFFLIVALLGFIIFAYAVTDKGSGRALLNRAYLDYYLEDYSGWLEERVASNSYWAEISSCIRDSKVCRKMGVTINSIPETPDMFYLRHLTPIESGCCKPPNECDYMYQNETVWLPGGGLTSANQDCALWSNDQSQLCYSCSSCKAGVLASLKKSWRKVSVINIVILILLVLQYVVGIAAFRNNRRIDNDEPCGETRMTKAQPSWL</sequence>
<name>A0AAN7KSA7_TRANT</name>
<keyword evidence="4 7" id="KW-1133">Transmembrane helix</keyword>
<organism evidence="8 9">
    <name type="scientific">Trapa natans</name>
    <name type="common">Water chestnut</name>
    <dbReference type="NCBI Taxonomy" id="22666"/>
    <lineage>
        <taxon>Eukaryota</taxon>
        <taxon>Viridiplantae</taxon>
        <taxon>Streptophyta</taxon>
        <taxon>Embryophyta</taxon>
        <taxon>Tracheophyta</taxon>
        <taxon>Spermatophyta</taxon>
        <taxon>Magnoliopsida</taxon>
        <taxon>eudicotyledons</taxon>
        <taxon>Gunneridae</taxon>
        <taxon>Pentapetalae</taxon>
        <taxon>rosids</taxon>
        <taxon>malvids</taxon>
        <taxon>Myrtales</taxon>
        <taxon>Lythraceae</taxon>
        <taxon>Trapa</taxon>
    </lineage>
</organism>
<comment type="subcellular location">
    <subcellularLocation>
        <location evidence="1">Membrane</location>
        <topology evidence="1">Multi-pass membrane protein</topology>
    </subcellularLocation>
</comment>
<comment type="caution">
    <text evidence="8">The sequence shown here is derived from an EMBL/GenBank/DDBJ whole genome shotgun (WGS) entry which is preliminary data.</text>
</comment>
<feature type="transmembrane region" description="Helical" evidence="7">
    <location>
        <begin position="96"/>
        <end position="118"/>
    </location>
</feature>
<dbReference type="PANTHER" id="PTHR32191">
    <property type="entry name" value="TETRASPANIN-8-RELATED"/>
    <property type="match status" value="1"/>
</dbReference>
<reference evidence="8 9" key="1">
    <citation type="journal article" date="2023" name="Hortic Res">
        <title>Pangenome of water caltrop reveals structural variations and asymmetric subgenome divergence after allopolyploidization.</title>
        <authorList>
            <person name="Zhang X."/>
            <person name="Chen Y."/>
            <person name="Wang L."/>
            <person name="Yuan Y."/>
            <person name="Fang M."/>
            <person name="Shi L."/>
            <person name="Lu R."/>
            <person name="Comes H.P."/>
            <person name="Ma Y."/>
            <person name="Chen Y."/>
            <person name="Huang G."/>
            <person name="Zhou Y."/>
            <person name="Zheng Z."/>
            <person name="Qiu Y."/>
        </authorList>
    </citation>
    <scope>NUCLEOTIDE SEQUENCE [LARGE SCALE GENOMIC DNA]</scope>
    <source>
        <strain evidence="8">F231</strain>
    </source>
</reference>
<dbReference type="InterPro" id="IPR018499">
    <property type="entry name" value="Tetraspanin/Peripherin"/>
</dbReference>
<protein>
    <recommendedName>
        <fullName evidence="10">Tetraspanin-3</fullName>
    </recommendedName>
</protein>
<accession>A0AAN7KSA7</accession>
<dbReference type="InterPro" id="IPR044991">
    <property type="entry name" value="TET_plant"/>
</dbReference>
<evidence type="ECO:0000256" key="2">
    <source>
        <dbReference type="ARBA" id="ARBA00006840"/>
    </source>
</evidence>
<evidence type="ECO:0008006" key="10">
    <source>
        <dbReference type="Google" id="ProtNLM"/>
    </source>
</evidence>
<evidence type="ECO:0000256" key="3">
    <source>
        <dbReference type="ARBA" id="ARBA00022692"/>
    </source>
</evidence>
<feature type="transmembrane region" description="Helical" evidence="7">
    <location>
        <begin position="130"/>
        <end position="155"/>
    </location>
</feature>
<keyword evidence="9" id="KW-1185">Reference proteome</keyword>
<feature type="transmembrane region" description="Helical" evidence="7">
    <location>
        <begin position="162"/>
        <end position="185"/>
    </location>
</feature>
<feature type="transmembrane region" description="Helical" evidence="7">
    <location>
        <begin position="327"/>
        <end position="347"/>
    </location>
</feature>
<dbReference type="Pfam" id="PF00335">
    <property type="entry name" value="Tetraspanin"/>
    <property type="match status" value="1"/>
</dbReference>
<dbReference type="Proteomes" id="UP001346149">
    <property type="component" value="Unassembled WGS sequence"/>
</dbReference>
<keyword evidence="3 7" id="KW-0812">Transmembrane</keyword>
<dbReference type="EMBL" id="JAXQNO010000020">
    <property type="protein sequence ID" value="KAK4772110.1"/>
    <property type="molecule type" value="Genomic_DNA"/>
</dbReference>
<evidence type="ECO:0000256" key="6">
    <source>
        <dbReference type="SAM" id="MobiDB-lite"/>
    </source>
</evidence>
<dbReference type="PRINTS" id="PR00259">
    <property type="entry name" value="TMFOUR"/>
</dbReference>
<evidence type="ECO:0000313" key="9">
    <source>
        <dbReference type="Proteomes" id="UP001346149"/>
    </source>
</evidence>